<feature type="transmembrane region" description="Helical" evidence="1">
    <location>
        <begin position="170"/>
        <end position="192"/>
    </location>
</feature>
<feature type="transmembrane region" description="Helical" evidence="1">
    <location>
        <begin position="63"/>
        <end position="81"/>
    </location>
</feature>
<dbReference type="Proteomes" id="UP000321827">
    <property type="component" value="Unassembled WGS sequence"/>
</dbReference>
<feature type="transmembrane region" description="Helical" evidence="1">
    <location>
        <begin position="230"/>
        <end position="252"/>
    </location>
</feature>
<dbReference type="EMBL" id="BJXN01000005">
    <property type="protein sequence ID" value="GEM89522.1"/>
    <property type="molecule type" value="Genomic_DNA"/>
</dbReference>
<accession>A0A511RKQ6</accession>
<reference evidence="2 3" key="1">
    <citation type="submission" date="2019-07" db="EMBL/GenBank/DDBJ databases">
        <title>Whole genome shotgun sequence of Oceanithermus desulfurans NBRC 100063.</title>
        <authorList>
            <person name="Hosoyama A."/>
            <person name="Uohara A."/>
            <person name="Ohji S."/>
            <person name="Ichikawa N."/>
        </authorList>
    </citation>
    <scope>NUCLEOTIDE SEQUENCE [LARGE SCALE GENOMIC DNA]</scope>
    <source>
        <strain evidence="2 3">NBRC 100063</strain>
    </source>
</reference>
<organism evidence="2 3">
    <name type="scientific">Oceanithermus desulfurans NBRC 100063</name>
    <dbReference type="NCBI Taxonomy" id="1227550"/>
    <lineage>
        <taxon>Bacteria</taxon>
        <taxon>Thermotogati</taxon>
        <taxon>Deinococcota</taxon>
        <taxon>Deinococci</taxon>
        <taxon>Thermales</taxon>
        <taxon>Thermaceae</taxon>
        <taxon>Oceanithermus</taxon>
    </lineage>
</organism>
<proteinExistence type="predicted"/>
<name>A0A511RKQ6_9DEIN</name>
<evidence type="ECO:0000256" key="1">
    <source>
        <dbReference type="SAM" id="Phobius"/>
    </source>
</evidence>
<feature type="transmembrane region" description="Helical" evidence="1">
    <location>
        <begin position="87"/>
        <end position="107"/>
    </location>
</feature>
<evidence type="ECO:0000313" key="3">
    <source>
        <dbReference type="Proteomes" id="UP000321827"/>
    </source>
</evidence>
<keyword evidence="1" id="KW-0812">Transmembrane</keyword>
<feature type="transmembrane region" description="Helical" evidence="1">
    <location>
        <begin position="139"/>
        <end position="158"/>
    </location>
</feature>
<dbReference type="AlphaFoldDB" id="A0A511RKQ6"/>
<feature type="transmembrane region" description="Helical" evidence="1">
    <location>
        <begin position="298"/>
        <end position="318"/>
    </location>
</feature>
<gene>
    <name evidence="2" type="ORF">ODE01S_09560</name>
</gene>
<feature type="transmembrane region" description="Helical" evidence="1">
    <location>
        <begin position="37"/>
        <end position="54"/>
    </location>
</feature>
<sequence length="353" mass="37903">MFLRVGLLVSSVVLMVTGLWAGVVRLGWALPAGGLAGQHGPLMVAAFFGTLIALERAVGLGKAWTYVGPVLMALGGLGFLAGLDLRWVQLVLTVGAAFYVAVAVYIYRLQPADFTLVMGLGALALLLGDVLWLRTAPPQVVSLWWMAFIVFIVAGERLELSRFVPKPTAALRGFIAVTLLTLAGLVLATLGVFHAERWVGLGFLLQGVWLLKFDIAWVNLKREGVHKFMGVSLLTGYVWLLVGGFWMLAAGLPPAGPGYDGPLHAVFVGFTFAMVFGHAPVIFPAVLRLKIRFHPAMYLPLGLLHAALLARILGDYLLASPLRLWGGMLSAVAVVLYFALAMGVTLFGKDEAQ</sequence>
<feature type="transmembrane region" description="Helical" evidence="1">
    <location>
        <begin position="198"/>
        <end position="218"/>
    </location>
</feature>
<dbReference type="RefSeq" id="WP_147146412.1">
    <property type="nucleotide sequence ID" value="NZ_BJXN01000005.1"/>
</dbReference>
<keyword evidence="1" id="KW-0472">Membrane</keyword>
<dbReference type="OrthoDB" id="9811974at2"/>
<evidence type="ECO:0000313" key="2">
    <source>
        <dbReference type="EMBL" id="GEM89522.1"/>
    </source>
</evidence>
<feature type="transmembrane region" description="Helical" evidence="1">
    <location>
        <begin position="114"/>
        <end position="133"/>
    </location>
</feature>
<keyword evidence="1" id="KW-1133">Transmembrane helix</keyword>
<feature type="transmembrane region" description="Helical" evidence="1">
    <location>
        <begin position="324"/>
        <end position="347"/>
    </location>
</feature>
<comment type="caution">
    <text evidence="2">The sequence shown here is derived from an EMBL/GenBank/DDBJ whole genome shotgun (WGS) entry which is preliminary data.</text>
</comment>
<feature type="transmembrane region" description="Helical" evidence="1">
    <location>
        <begin position="264"/>
        <end position="286"/>
    </location>
</feature>
<protein>
    <submittedName>
        <fullName evidence="2">Uncharacterized protein</fullName>
    </submittedName>
</protein>